<keyword evidence="2 6" id="KW-0378">Hydrolase</keyword>
<evidence type="ECO:0000256" key="5">
    <source>
        <dbReference type="RuleBase" id="RU003690"/>
    </source>
</evidence>
<dbReference type="PROSITE" id="PS00572">
    <property type="entry name" value="GLYCOSYL_HYDROL_F1_1"/>
    <property type="match status" value="1"/>
</dbReference>
<dbReference type="GO" id="GO:0008422">
    <property type="term" value="F:beta-glucosidase activity"/>
    <property type="evidence" value="ECO:0007669"/>
    <property type="project" value="TreeGrafter"/>
</dbReference>
<dbReference type="InterPro" id="IPR018120">
    <property type="entry name" value="Glyco_hydro_1_AS"/>
</dbReference>
<dbReference type="InterPro" id="IPR017853">
    <property type="entry name" value="GH"/>
</dbReference>
<dbReference type="Gene3D" id="3.20.20.80">
    <property type="entry name" value="Glycosidases"/>
    <property type="match status" value="1"/>
</dbReference>
<accession>A0A5P8M1U4</accession>
<organism evidence="7 8">
    <name type="scientific">Schleiferilactobacillus harbinensis</name>
    <dbReference type="NCBI Taxonomy" id="304207"/>
    <lineage>
        <taxon>Bacteria</taxon>
        <taxon>Bacillati</taxon>
        <taxon>Bacillota</taxon>
        <taxon>Bacilli</taxon>
        <taxon>Lactobacillales</taxon>
        <taxon>Lactobacillaceae</taxon>
        <taxon>Schleiferilactobacillus</taxon>
    </lineage>
</organism>
<dbReference type="KEGG" id="lhb:D1010_02480"/>
<keyword evidence="3 6" id="KW-0326">Glycosidase</keyword>
<evidence type="ECO:0000313" key="7">
    <source>
        <dbReference type="EMBL" id="QFR22403.1"/>
    </source>
</evidence>
<evidence type="ECO:0000313" key="8">
    <source>
        <dbReference type="Proteomes" id="UP000326779"/>
    </source>
</evidence>
<dbReference type="PANTHER" id="PTHR10353:SF136">
    <property type="entry name" value="ARYL-PHOSPHO-BETA-D-GLUCOSIDASE BGLC"/>
    <property type="match status" value="1"/>
</dbReference>
<dbReference type="PRINTS" id="PR00131">
    <property type="entry name" value="GLHYDRLASE1"/>
</dbReference>
<dbReference type="PANTHER" id="PTHR10353">
    <property type="entry name" value="GLYCOSYL HYDROLASE"/>
    <property type="match status" value="1"/>
</dbReference>
<dbReference type="FunFam" id="3.20.20.80:FF:000004">
    <property type="entry name" value="Beta-glucosidase 6-phospho-beta-glucosidase"/>
    <property type="match status" value="1"/>
</dbReference>
<reference evidence="7 8" key="1">
    <citation type="submission" date="2019-10" db="EMBL/GenBank/DDBJ databases">
        <title>The completed genome of Lactobacillus harbinensis M1.</title>
        <authorList>
            <person name="Zheng Y."/>
        </authorList>
    </citation>
    <scope>NUCLEOTIDE SEQUENCE [LARGE SCALE GENOMIC DNA]</scope>
    <source>
        <strain evidence="7 8">M1</strain>
    </source>
</reference>
<dbReference type="InterPro" id="IPR033132">
    <property type="entry name" value="GH_1_N_CS"/>
</dbReference>
<evidence type="ECO:0000256" key="4">
    <source>
        <dbReference type="PROSITE-ProRule" id="PRU10055"/>
    </source>
</evidence>
<dbReference type="EMBL" id="CP045143">
    <property type="protein sequence ID" value="QFR22403.1"/>
    <property type="molecule type" value="Genomic_DNA"/>
</dbReference>
<protein>
    <submittedName>
        <fullName evidence="7">Family 1 glycosylhydrolase</fullName>
    </submittedName>
</protein>
<proteinExistence type="inferred from homology"/>
<dbReference type="SUPFAM" id="SSF51445">
    <property type="entry name" value="(Trans)glycosidases"/>
    <property type="match status" value="1"/>
</dbReference>
<gene>
    <name evidence="7" type="ORF">D1010_02480</name>
</gene>
<dbReference type="PROSITE" id="PS00653">
    <property type="entry name" value="GLYCOSYL_HYDROL_F1_2"/>
    <property type="match status" value="1"/>
</dbReference>
<dbReference type="AlphaFoldDB" id="A0A5P8M1U4"/>
<name>A0A5P8M1U4_9LACO</name>
<dbReference type="InterPro" id="IPR001360">
    <property type="entry name" value="Glyco_hydro_1"/>
</dbReference>
<evidence type="ECO:0000256" key="2">
    <source>
        <dbReference type="ARBA" id="ARBA00022801"/>
    </source>
</evidence>
<evidence type="ECO:0000256" key="1">
    <source>
        <dbReference type="ARBA" id="ARBA00010838"/>
    </source>
</evidence>
<sequence length="487" mass="55106">MTKETITFPKDFLWGAASAAYQVEGAYDRDGKGPSIWDVFAKIPGKTKNGTNGDIAVDHYDRYLEDVDLMQKLGMKAYRFSVAWSRILPAGEGAVNEAGIAFYARLIKALKDRGIEPILTLYHWDLPQALQDKYGGWESRQTIDAFIQYCRVLFTRFGKDVRYWVTFNEQNVFTGLGYRWASHPPNVTDIKRMYAANHVVNLANAAAINLFHELVPTGQIGPSFGYGEVYPATSDPADVLAALNANEFNNAWWLDIYCRGHYPVRIFRLLTQMDIAPTVTDADTALLTSAQPDFLGINYYHGGTVARPAVAETDTPAEKTFAAIDPYMMAADHDQDSPEHYLFTSVENPHLQKTEFGWEIDPVGFRVALRSVYEKYQLPIIVTENGLGAYDQLTPTGEIHDPYRITYLRDHLVQLYGALQDGVPVLGYCAWSFTDLLSWLNGYAKRYGFIYVNRDDTSEKTLTRIPKDSFYWYQNVIRSNGATLTEQ</sequence>
<dbReference type="Proteomes" id="UP000326779">
    <property type="component" value="Chromosome"/>
</dbReference>
<dbReference type="RefSeq" id="WP_152260166.1">
    <property type="nucleotide sequence ID" value="NZ_CP045143.1"/>
</dbReference>
<evidence type="ECO:0000256" key="3">
    <source>
        <dbReference type="ARBA" id="ARBA00023295"/>
    </source>
</evidence>
<evidence type="ECO:0000256" key="6">
    <source>
        <dbReference type="RuleBase" id="RU004468"/>
    </source>
</evidence>
<feature type="active site" description="Nucleophile" evidence="4">
    <location>
        <position position="384"/>
    </location>
</feature>
<dbReference type="Pfam" id="PF00232">
    <property type="entry name" value="Glyco_hydro_1"/>
    <property type="match status" value="1"/>
</dbReference>
<comment type="similarity">
    <text evidence="1 5">Belongs to the glycosyl hydrolase 1 family.</text>
</comment>
<dbReference type="GO" id="GO:0016052">
    <property type="term" value="P:carbohydrate catabolic process"/>
    <property type="evidence" value="ECO:0007669"/>
    <property type="project" value="TreeGrafter"/>
</dbReference>
<dbReference type="GO" id="GO:0005829">
    <property type="term" value="C:cytosol"/>
    <property type="evidence" value="ECO:0007669"/>
    <property type="project" value="TreeGrafter"/>
</dbReference>